<gene>
    <name evidence="1" type="ORF">GMARGA_LOCUS14250</name>
</gene>
<dbReference type="EMBL" id="CAJVQB010009360">
    <property type="protein sequence ID" value="CAG8729343.1"/>
    <property type="molecule type" value="Genomic_DNA"/>
</dbReference>
<keyword evidence="2" id="KW-1185">Reference proteome</keyword>
<feature type="non-terminal residue" evidence="1">
    <location>
        <position position="1"/>
    </location>
</feature>
<organism evidence="1 2">
    <name type="scientific">Gigaspora margarita</name>
    <dbReference type="NCBI Taxonomy" id="4874"/>
    <lineage>
        <taxon>Eukaryota</taxon>
        <taxon>Fungi</taxon>
        <taxon>Fungi incertae sedis</taxon>
        <taxon>Mucoromycota</taxon>
        <taxon>Glomeromycotina</taxon>
        <taxon>Glomeromycetes</taxon>
        <taxon>Diversisporales</taxon>
        <taxon>Gigasporaceae</taxon>
        <taxon>Gigaspora</taxon>
    </lineage>
</organism>
<dbReference type="Proteomes" id="UP000789901">
    <property type="component" value="Unassembled WGS sequence"/>
</dbReference>
<evidence type="ECO:0000313" key="1">
    <source>
        <dbReference type="EMBL" id="CAG8729343.1"/>
    </source>
</evidence>
<proteinExistence type="predicted"/>
<name>A0ABN7V4E1_GIGMA</name>
<reference evidence="1 2" key="1">
    <citation type="submission" date="2021-06" db="EMBL/GenBank/DDBJ databases">
        <authorList>
            <person name="Kallberg Y."/>
            <person name="Tangrot J."/>
            <person name="Rosling A."/>
        </authorList>
    </citation>
    <scope>NUCLEOTIDE SEQUENCE [LARGE SCALE GENOMIC DNA]</scope>
    <source>
        <strain evidence="1 2">120-4 pot B 10/14</strain>
    </source>
</reference>
<accession>A0ABN7V4E1</accession>
<protein>
    <submittedName>
        <fullName evidence="1">22474_t:CDS:1</fullName>
    </submittedName>
</protein>
<evidence type="ECO:0000313" key="2">
    <source>
        <dbReference type="Proteomes" id="UP000789901"/>
    </source>
</evidence>
<comment type="caution">
    <text evidence="1">The sequence shown here is derived from an EMBL/GenBank/DDBJ whole genome shotgun (WGS) entry which is preliminary data.</text>
</comment>
<sequence>AHDIEANAEICDLTIAENEMIQNFSEISESDDSNETETYSTDEDNSYEIHYGVFIKIDRKFQLAKWYTIIISEVDKFLAKIHKNVITLTKNKSIDACDHNIAFKAEKALGAGTQLVDAQDFQKFCSDYQKISAEKKIWEFIL</sequence>